<name>A0A507B3F2_9PEZI</name>
<reference evidence="2 3" key="1">
    <citation type="submission" date="2019-06" db="EMBL/GenBank/DDBJ databases">
        <title>Draft genome sequence of the filamentous fungus Phialemoniopsis curvata isolated from diesel fuel.</title>
        <authorList>
            <person name="Varaljay V.A."/>
            <person name="Lyon W.J."/>
            <person name="Crouch A.L."/>
            <person name="Drake C.E."/>
            <person name="Hollomon J.M."/>
            <person name="Nadeau L.J."/>
            <person name="Nunn H.S."/>
            <person name="Stevenson B.S."/>
            <person name="Bojanowski C.L."/>
            <person name="Crookes-Goodson W.J."/>
        </authorList>
    </citation>
    <scope>NUCLEOTIDE SEQUENCE [LARGE SCALE GENOMIC DNA]</scope>
    <source>
        <strain evidence="2 3">D216</strain>
    </source>
</reference>
<dbReference type="GeneID" id="41979527"/>
<accession>A0A507B3F2</accession>
<evidence type="ECO:0000313" key="2">
    <source>
        <dbReference type="EMBL" id="TPX17635.1"/>
    </source>
</evidence>
<dbReference type="EMBL" id="SKBQ01000134">
    <property type="protein sequence ID" value="TPX17635.1"/>
    <property type="molecule type" value="Genomic_DNA"/>
</dbReference>
<dbReference type="Proteomes" id="UP000319257">
    <property type="component" value="Unassembled WGS sequence"/>
</dbReference>
<dbReference type="InParanoid" id="A0A507B3F2"/>
<dbReference type="RefSeq" id="XP_030999346.1">
    <property type="nucleotide sequence ID" value="XM_031134882.1"/>
</dbReference>
<sequence length="124" mass="12946">MSFLTETAVRRLATVPRTFAVSTVPRAAFSSSIILQKTATETAKDAVKQVDRAVSDKLVDGINIGATVGSKIKEAGEDIVHGKATGKAAELRGDAKEMAGEAKGKAHEVAGKAKGKAEQVKQQL</sequence>
<organism evidence="2 3">
    <name type="scientific">Thyridium curvatum</name>
    <dbReference type="NCBI Taxonomy" id="1093900"/>
    <lineage>
        <taxon>Eukaryota</taxon>
        <taxon>Fungi</taxon>
        <taxon>Dikarya</taxon>
        <taxon>Ascomycota</taxon>
        <taxon>Pezizomycotina</taxon>
        <taxon>Sordariomycetes</taxon>
        <taxon>Sordariomycetidae</taxon>
        <taxon>Thyridiales</taxon>
        <taxon>Thyridiaceae</taxon>
        <taxon>Thyridium</taxon>
    </lineage>
</organism>
<feature type="region of interest" description="Disordered" evidence="1">
    <location>
        <begin position="95"/>
        <end position="124"/>
    </location>
</feature>
<proteinExistence type="predicted"/>
<dbReference type="STRING" id="1093900.A0A507B3F2"/>
<dbReference type="OrthoDB" id="4023585at2759"/>
<comment type="caution">
    <text evidence="2">The sequence shown here is derived from an EMBL/GenBank/DDBJ whole genome shotgun (WGS) entry which is preliminary data.</text>
</comment>
<gene>
    <name evidence="2" type="ORF">E0L32_012080</name>
</gene>
<evidence type="ECO:0000313" key="3">
    <source>
        <dbReference type="Proteomes" id="UP000319257"/>
    </source>
</evidence>
<keyword evidence="3" id="KW-1185">Reference proteome</keyword>
<evidence type="ECO:0000256" key="1">
    <source>
        <dbReference type="SAM" id="MobiDB-lite"/>
    </source>
</evidence>
<protein>
    <submittedName>
        <fullName evidence="2">Uncharacterized protein</fullName>
    </submittedName>
</protein>
<dbReference type="AlphaFoldDB" id="A0A507B3F2"/>